<dbReference type="GO" id="GO:0000160">
    <property type="term" value="P:phosphorelay signal transduction system"/>
    <property type="evidence" value="ECO:0007669"/>
    <property type="project" value="UniProtKB-KW"/>
</dbReference>
<dbReference type="Pfam" id="PF00072">
    <property type="entry name" value="Response_reg"/>
    <property type="match status" value="1"/>
</dbReference>
<sequence length="112" mass="12680">MTYLLRSAGYRYRVAVDGQEGIDLAREELPDLVLCDIHMPVLSGYEVAKQFKQDARLRDVPIVAVTAYAMVGDREQILSSGFDMYIAKPIKPETFIQDIETMLSPERVAQQL</sequence>
<gene>
    <name evidence="5" type="ORF">OP10G_0436</name>
</gene>
<dbReference type="STRING" id="661478.OP10G_0436"/>
<keyword evidence="2" id="KW-0902">Two-component regulatory system</keyword>
<feature type="modified residue" description="4-aspartylphosphate" evidence="3">
    <location>
        <position position="36"/>
    </location>
</feature>
<dbReference type="Proteomes" id="UP000027982">
    <property type="component" value="Chromosome"/>
</dbReference>
<organism evidence="5 6">
    <name type="scientific">Fimbriimonas ginsengisoli Gsoil 348</name>
    <dbReference type="NCBI Taxonomy" id="661478"/>
    <lineage>
        <taxon>Bacteria</taxon>
        <taxon>Bacillati</taxon>
        <taxon>Armatimonadota</taxon>
        <taxon>Fimbriimonadia</taxon>
        <taxon>Fimbriimonadales</taxon>
        <taxon>Fimbriimonadaceae</taxon>
        <taxon>Fimbriimonas</taxon>
    </lineage>
</organism>
<dbReference type="HOGENOM" id="CLU_000445_69_17_0"/>
<dbReference type="KEGG" id="fgi:OP10G_0436"/>
<dbReference type="InterPro" id="IPR011006">
    <property type="entry name" value="CheY-like_superfamily"/>
</dbReference>
<dbReference type="EMBL" id="CP007139">
    <property type="protein sequence ID" value="AIE83804.1"/>
    <property type="molecule type" value="Genomic_DNA"/>
</dbReference>
<evidence type="ECO:0000259" key="4">
    <source>
        <dbReference type="PROSITE" id="PS50110"/>
    </source>
</evidence>
<dbReference type="PANTHER" id="PTHR45339">
    <property type="entry name" value="HYBRID SIGNAL TRANSDUCTION HISTIDINE KINASE J"/>
    <property type="match status" value="1"/>
</dbReference>
<evidence type="ECO:0000313" key="6">
    <source>
        <dbReference type="Proteomes" id="UP000027982"/>
    </source>
</evidence>
<feature type="domain" description="Response regulatory" evidence="4">
    <location>
        <begin position="1"/>
        <end position="103"/>
    </location>
</feature>
<reference evidence="5 6" key="1">
    <citation type="journal article" date="2014" name="PLoS ONE">
        <title>The first complete genome sequence of the class fimbriimonadia in the phylum armatimonadetes.</title>
        <authorList>
            <person name="Hu Z.Y."/>
            <person name="Wang Y.Z."/>
            <person name="Im W.T."/>
            <person name="Wang S.Y."/>
            <person name="Zhao G.P."/>
            <person name="Zheng H.J."/>
            <person name="Quan Z.X."/>
        </authorList>
    </citation>
    <scope>NUCLEOTIDE SEQUENCE [LARGE SCALE GENOMIC DNA]</scope>
    <source>
        <strain evidence="5">Gsoil 348</strain>
    </source>
</reference>
<dbReference type="SUPFAM" id="SSF52172">
    <property type="entry name" value="CheY-like"/>
    <property type="match status" value="1"/>
</dbReference>
<name>A0A068NQA9_FIMGI</name>
<evidence type="ECO:0000256" key="3">
    <source>
        <dbReference type="PROSITE-ProRule" id="PRU00169"/>
    </source>
</evidence>
<evidence type="ECO:0000256" key="1">
    <source>
        <dbReference type="ARBA" id="ARBA00022553"/>
    </source>
</evidence>
<dbReference type="AlphaFoldDB" id="A0A068NQA9"/>
<protein>
    <submittedName>
        <fullName evidence="5">Response regulator receiver protein</fullName>
    </submittedName>
</protein>
<evidence type="ECO:0000256" key="2">
    <source>
        <dbReference type="ARBA" id="ARBA00023012"/>
    </source>
</evidence>
<dbReference type="PROSITE" id="PS50110">
    <property type="entry name" value="RESPONSE_REGULATORY"/>
    <property type="match status" value="1"/>
</dbReference>
<keyword evidence="6" id="KW-1185">Reference proteome</keyword>
<evidence type="ECO:0000313" key="5">
    <source>
        <dbReference type="EMBL" id="AIE83804.1"/>
    </source>
</evidence>
<dbReference type="PANTHER" id="PTHR45339:SF1">
    <property type="entry name" value="HYBRID SIGNAL TRANSDUCTION HISTIDINE KINASE J"/>
    <property type="match status" value="1"/>
</dbReference>
<dbReference type="eggNOG" id="COG0745">
    <property type="taxonomic scope" value="Bacteria"/>
</dbReference>
<dbReference type="SMART" id="SM00448">
    <property type="entry name" value="REC"/>
    <property type="match status" value="1"/>
</dbReference>
<accession>A0A068NQA9</accession>
<keyword evidence="1 3" id="KW-0597">Phosphoprotein</keyword>
<dbReference type="Gene3D" id="3.40.50.2300">
    <property type="match status" value="1"/>
</dbReference>
<proteinExistence type="predicted"/>
<dbReference type="InterPro" id="IPR001789">
    <property type="entry name" value="Sig_transdc_resp-reg_receiver"/>
</dbReference>